<protein>
    <submittedName>
        <fullName evidence="1">Uncharacterized protein</fullName>
    </submittedName>
</protein>
<organism evidence="1 2">
    <name type="scientific">Gordonia jinhuaensis</name>
    <dbReference type="NCBI Taxonomy" id="1517702"/>
    <lineage>
        <taxon>Bacteria</taxon>
        <taxon>Bacillati</taxon>
        <taxon>Actinomycetota</taxon>
        <taxon>Actinomycetes</taxon>
        <taxon>Mycobacteriales</taxon>
        <taxon>Gordoniaceae</taxon>
        <taxon>Gordonia</taxon>
    </lineage>
</organism>
<accession>A0A916T2I1</accession>
<proteinExistence type="predicted"/>
<dbReference type="AlphaFoldDB" id="A0A916T2I1"/>
<name>A0A916T2I1_9ACTN</name>
<sequence length="271" mass="29824">MPAITTEPPIASDDPVLDHLTDDDRTSVLDALRRHTEPMRIAVVGRERTGRDTVARAVRERFHVSPIGPGDDDAGDADAWIYVLVSGVRQEDREAISRLPADRTVVVLSKADTLGSWEEARAVARRCEAVVRRPVLALMPLLATALLRDDEFFFLRSLAAEGEQMPSMAGEFLTGGSDERAVRTRLLRRLDQFGIDLALTVLASAPEVDATRLAELLRGVSGIDELAELLSGLEEPVLALREDRLRRTLDRIAATDTGAREAIEELLAEWS</sequence>
<evidence type="ECO:0000313" key="2">
    <source>
        <dbReference type="Proteomes" id="UP000621454"/>
    </source>
</evidence>
<comment type="caution">
    <text evidence="1">The sequence shown here is derived from an EMBL/GenBank/DDBJ whole genome shotgun (WGS) entry which is preliminary data.</text>
</comment>
<dbReference type="EMBL" id="BMGC01000008">
    <property type="protein sequence ID" value="GGB28149.1"/>
    <property type="molecule type" value="Genomic_DNA"/>
</dbReference>
<dbReference type="Proteomes" id="UP000621454">
    <property type="component" value="Unassembled WGS sequence"/>
</dbReference>
<evidence type="ECO:0000313" key="1">
    <source>
        <dbReference type="EMBL" id="GGB28149.1"/>
    </source>
</evidence>
<dbReference type="RefSeq" id="WP_188586018.1">
    <property type="nucleotide sequence ID" value="NZ_BMGC01000008.1"/>
</dbReference>
<reference evidence="1" key="1">
    <citation type="journal article" date="2014" name="Int. J. Syst. Evol. Microbiol.">
        <title>Complete genome sequence of Corynebacterium casei LMG S-19264T (=DSM 44701T), isolated from a smear-ripened cheese.</title>
        <authorList>
            <consortium name="US DOE Joint Genome Institute (JGI-PGF)"/>
            <person name="Walter F."/>
            <person name="Albersmeier A."/>
            <person name="Kalinowski J."/>
            <person name="Ruckert C."/>
        </authorList>
    </citation>
    <scope>NUCLEOTIDE SEQUENCE</scope>
    <source>
        <strain evidence="1">CGMCC 1.12827</strain>
    </source>
</reference>
<keyword evidence="2" id="KW-1185">Reference proteome</keyword>
<reference evidence="1" key="2">
    <citation type="submission" date="2020-09" db="EMBL/GenBank/DDBJ databases">
        <authorList>
            <person name="Sun Q."/>
            <person name="Zhou Y."/>
        </authorList>
    </citation>
    <scope>NUCLEOTIDE SEQUENCE</scope>
    <source>
        <strain evidence="1">CGMCC 1.12827</strain>
    </source>
</reference>
<gene>
    <name evidence="1" type="ORF">GCM10011489_15420</name>
</gene>